<keyword evidence="1" id="KW-0472">Membrane</keyword>
<dbReference type="Proteomes" id="UP000178082">
    <property type="component" value="Unassembled WGS sequence"/>
</dbReference>
<dbReference type="STRING" id="1817883.A3G31_10570"/>
<evidence type="ECO:0000259" key="2">
    <source>
        <dbReference type="Pfam" id="PF01370"/>
    </source>
</evidence>
<dbReference type="Gene3D" id="3.40.50.720">
    <property type="entry name" value="NAD(P)-binding Rossmann-like Domain"/>
    <property type="match status" value="1"/>
</dbReference>
<dbReference type="PANTHER" id="PTHR48079">
    <property type="entry name" value="PROTEIN YEEZ"/>
    <property type="match status" value="1"/>
</dbReference>
<sequence length="287" mass="31939">MNIFITGLNGFIATHLASFLSERGNVICGSTSRPNTQISNNRARHIYSLKLGNSVDRSIFQDVDAVIHCAYDFKPGALKRNIQGTIAIAEAARSQGIQKQVFISSLSARPDAVTEYGKAKYETERYFLQNGGVVIRPGTVIGNGGVFGRIVKLMKKCPVLPLPNGGKSQMYLIGIVDLCISIAEILNRKGPSEFNLYYHEKPALRTILTQMKFILQCNVLLIPLPAIFLLFPLEFLKWLGIRTPIDVDNLKGFIKSQDMAHRSNLEIVMSKIPSLETSLRENFESHN</sequence>
<dbReference type="SUPFAM" id="SSF51735">
    <property type="entry name" value="NAD(P)-binding Rossmann-fold domains"/>
    <property type="match status" value="1"/>
</dbReference>
<evidence type="ECO:0000313" key="3">
    <source>
        <dbReference type="EMBL" id="OGL53826.1"/>
    </source>
</evidence>
<dbReference type="InterPro" id="IPR001509">
    <property type="entry name" value="Epimerase_deHydtase"/>
</dbReference>
<reference evidence="3 4" key="1">
    <citation type="journal article" date="2016" name="Nat. Commun.">
        <title>Thousands of microbial genomes shed light on interconnected biogeochemical processes in an aquifer system.</title>
        <authorList>
            <person name="Anantharaman K."/>
            <person name="Brown C.T."/>
            <person name="Hug L.A."/>
            <person name="Sharon I."/>
            <person name="Castelle C.J."/>
            <person name="Probst A.J."/>
            <person name="Thomas B.C."/>
            <person name="Singh A."/>
            <person name="Wilkins M.J."/>
            <person name="Karaoz U."/>
            <person name="Brodie E.L."/>
            <person name="Williams K.H."/>
            <person name="Hubbard S.S."/>
            <person name="Banfield J.F."/>
        </authorList>
    </citation>
    <scope>NUCLEOTIDE SEQUENCE [LARGE SCALE GENOMIC DNA]</scope>
</reference>
<gene>
    <name evidence="3" type="ORF">A3G31_10570</name>
</gene>
<feature type="transmembrane region" description="Helical" evidence="1">
    <location>
        <begin position="213"/>
        <end position="233"/>
    </location>
</feature>
<dbReference type="GO" id="GO:0004029">
    <property type="term" value="F:aldehyde dehydrogenase (NAD+) activity"/>
    <property type="evidence" value="ECO:0007669"/>
    <property type="project" value="TreeGrafter"/>
</dbReference>
<dbReference type="EMBL" id="MGDI01000020">
    <property type="protein sequence ID" value="OGL53826.1"/>
    <property type="molecule type" value="Genomic_DNA"/>
</dbReference>
<organism evidence="3 4">
    <name type="scientific">Candidatus Schekmanbacteria bacterium RIFCSPLOWO2_12_FULL_38_15</name>
    <dbReference type="NCBI Taxonomy" id="1817883"/>
    <lineage>
        <taxon>Bacteria</taxon>
        <taxon>Candidatus Schekmaniibacteriota</taxon>
    </lineage>
</organism>
<dbReference type="InterPro" id="IPR051783">
    <property type="entry name" value="NAD(P)-dependent_oxidoreduct"/>
</dbReference>
<accession>A0A1F7SJ52</accession>
<dbReference type="InterPro" id="IPR036291">
    <property type="entry name" value="NAD(P)-bd_dom_sf"/>
</dbReference>
<comment type="caution">
    <text evidence="3">The sequence shown here is derived from an EMBL/GenBank/DDBJ whole genome shotgun (WGS) entry which is preliminary data.</text>
</comment>
<name>A0A1F7SJ52_9BACT</name>
<evidence type="ECO:0000313" key="4">
    <source>
        <dbReference type="Proteomes" id="UP000178082"/>
    </source>
</evidence>
<dbReference type="Pfam" id="PF01370">
    <property type="entry name" value="Epimerase"/>
    <property type="match status" value="1"/>
</dbReference>
<feature type="domain" description="NAD-dependent epimerase/dehydratase" evidence="2">
    <location>
        <begin position="3"/>
        <end position="111"/>
    </location>
</feature>
<protein>
    <recommendedName>
        <fullName evidence="2">NAD-dependent epimerase/dehydratase domain-containing protein</fullName>
    </recommendedName>
</protein>
<proteinExistence type="predicted"/>
<keyword evidence="1" id="KW-0812">Transmembrane</keyword>
<dbReference type="AlphaFoldDB" id="A0A1F7SJ52"/>
<dbReference type="PANTHER" id="PTHR48079:SF6">
    <property type="entry name" value="NAD(P)-BINDING DOMAIN-CONTAINING PROTEIN-RELATED"/>
    <property type="match status" value="1"/>
</dbReference>
<keyword evidence="1" id="KW-1133">Transmembrane helix</keyword>
<evidence type="ECO:0000256" key="1">
    <source>
        <dbReference type="SAM" id="Phobius"/>
    </source>
</evidence>
<dbReference type="GO" id="GO:0005737">
    <property type="term" value="C:cytoplasm"/>
    <property type="evidence" value="ECO:0007669"/>
    <property type="project" value="TreeGrafter"/>
</dbReference>